<dbReference type="PROSITE" id="PS50983">
    <property type="entry name" value="FE_B12_PBP"/>
    <property type="match status" value="1"/>
</dbReference>
<dbReference type="PANTHER" id="PTHR30535:SF4">
    <property type="entry name" value="HEMIN-BINDING PERIPLASMIC PROTEIN HMUT"/>
    <property type="match status" value="1"/>
</dbReference>
<organism evidence="2 3">
    <name type="scientific">Pseudomonas luteola</name>
    <dbReference type="NCBI Taxonomy" id="47886"/>
    <lineage>
        <taxon>Bacteria</taxon>
        <taxon>Pseudomonadati</taxon>
        <taxon>Pseudomonadota</taxon>
        <taxon>Gammaproteobacteria</taxon>
        <taxon>Pseudomonadales</taxon>
        <taxon>Pseudomonadaceae</taxon>
        <taxon>Pseudomonas</taxon>
    </lineage>
</organism>
<dbReference type="Proteomes" id="UP000626180">
    <property type="component" value="Unassembled WGS sequence"/>
</dbReference>
<evidence type="ECO:0000259" key="1">
    <source>
        <dbReference type="PROSITE" id="PS50983"/>
    </source>
</evidence>
<comment type="caution">
    <text evidence="2">The sequence shown here is derived from an EMBL/GenBank/DDBJ whole genome shotgun (WGS) entry which is preliminary data.</text>
</comment>
<dbReference type="RefSeq" id="WP_051370265.1">
    <property type="nucleotide sequence ID" value="NZ_CP069263.1"/>
</dbReference>
<evidence type="ECO:0000313" key="2">
    <source>
        <dbReference type="EMBL" id="MBF8641437.1"/>
    </source>
</evidence>
<sequence>MDSPGGVCSVKKIRLAIGLLLWATAVVVLSAEQPQRWVSAGGSLTEWIAVLGGQSRLVGVDTTSQHPESLQALPRIGYQRQLSAEGILTLRPDILVGSEEMGPPPVLDQLRRTGVRVETLSAEASLDTLHRTLEALGTWLGRPEEAQRQFARYSDALHSLESRIHAAQAHHASPGVLLLIGGTGDRPLIAGPGTLGDWLIKQAGGINLATQPGYKALSSEVLAGLDPAYIIIADRRLEGATAAQALLKQNPALEQSQAVREGNLLPIDATVLVGGLGPRLPEVAEHLAGQFYLQDLPEPAAGQP</sequence>
<proteinExistence type="predicted"/>
<reference evidence="2 3" key="1">
    <citation type="submission" date="2020-10" db="EMBL/GenBank/DDBJ databases">
        <title>Genome sequences of Pseudomonas isolates.</title>
        <authorList>
            <person name="Wessels L."/>
            <person name="Reich F."/>
            <person name="Hammerl J."/>
        </authorList>
    </citation>
    <scope>NUCLEOTIDE SEQUENCE [LARGE SCALE GENOMIC DNA]</scope>
    <source>
        <strain evidence="2 3">20-MO00624-0</strain>
    </source>
</reference>
<protein>
    <submittedName>
        <fullName evidence="2">ABC transporter substrate-binding protein</fullName>
    </submittedName>
</protein>
<accession>A0ABS0FM70</accession>
<dbReference type="InterPro" id="IPR002491">
    <property type="entry name" value="ABC_transptr_periplasmic_BD"/>
</dbReference>
<dbReference type="InterPro" id="IPR050902">
    <property type="entry name" value="ABC_Transporter_SBP"/>
</dbReference>
<dbReference type="Pfam" id="PF01497">
    <property type="entry name" value="Peripla_BP_2"/>
    <property type="match status" value="1"/>
</dbReference>
<feature type="domain" description="Fe/B12 periplasmic-binding" evidence="1">
    <location>
        <begin position="36"/>
        <end position="295"/>
    </location>
</feature>
<dbReference type="PANTHER" id="PTHR30535">
    <property type="entry name" value="VITAMIN B12-BINDING PROTEIN"/>
    <property type="match status" value="1"/>
</dbReference>
<dbReference type="SUPFAM" id="SSF53807">
    <property type="entry name" value="Helical backbone' metal receptor"/>
    <property type="match status" value="1"/>
</dbReference>
<gene>
    <name evidence="2" type="ORF">IRZ65_12150</name>
</gene>
<dbReference type="EMBL" id="JADMCD010000005">
    <property type="protein sequence ID" value="MBF8641437.1"/>
    <property type="molecule type" value="Genomic_DNA"/>
</dbReference>
<evidence type="ECO:0000313" key="3">
    <source>
        <dbReference type="Proteomes" id="UP000626180"/>
    </source>
</evidence>
<name>A0ABS0FM70_PSELU</name>
<keyword evidence="3" id="KW-1185">Reference proteome</keyword>
<dbReference type="Gene3D" id="3.40.50.1980">
    <property type="entry name" value="Nitrogenase molybdenum iron protein domain"/>
    <property type="match status" value="2"/>
</dbReference>